<keyword evidence="3" id="KW-0547">Nucleotide-binding</keyword>
<dbReference type="InterPro" id="IPR036020">
    <property type="entry name" value="WW_dom_sf"/>
</dbReference>
<dbReference type="PROSITE" id="PS01159">
    <property type="entry name" value="WW_DOMAIN_1"/>
    <property type="match status" value="1"/>
</dbReference>
<dbReference type="Pfam" id="PF00397">
    <property type="entry name" value="WW"/>
    <property type="match status" value="1"/>
</dbReference>
<dbReference type="InterPro" id="IPR001202">
    <property type="entry name" value="WW_dom"/>
</dbReference>
<dbReference type="GO" id="GO:0003724">
    <property type="term" value="F:RNA helicase activity"/>
    <property type="evidence" value="ECO:0007669"/>
    <property type="project" value="UniProtKB-EC"/>
</dbReference>
<dbReference type="EMBL" id="GISG01241928">
    <property type="protein sequence ID" value="MBA4668960.1"/>
    <property type="molecule type" value="Transcribed_RNA"/>
</dbReference>
<dbReference type="PROSITE" id="PS50020">
    <property type="entry name" value="WW_DOMAIN_2"/>
    <property type="match status" value="1"/>
</dbReference>
<dbReference type="Gene3D" id="2.20.70.10">
    <property type="match status" value="1"/>
</dbReference>
<keyword evidence="3" id="KW-0067">ATP-binding</keyword>
<organism evidence="3">
    <name type="scientific">Opuntia streptacantha</name>
    <name type="common">Prickly pear cactus</name>
    <name type="synonym">Opuntia cardona</name>
    <dbReference type="NCBI Taxonomy" id="393608"/>
    <lineage>
        <taxon>Eukaryota</taxon>
        <taxon>Viridiplantae</taxon>
        <taxon>Streptophyta</taxon>
        <taxon>Embryophyta</taxon>
        <taxon>Tracheophyta</taxon>
        <taxon>Spermatophyta</taxon>
        <taxon>Magnoliopsida</taxon>
        <taxon>eudicotyledons</taxon>
        <taxon>Gunneridae</taxon>
        <taxon>Pentapetalae</taxon>
        <taxon>Caryophyllales</taxon>
        <taxon>Cactineae</taxon>
        <taxon>Cactaceae</taxon>
        <taxon>Opuntioideae</taxon>
        <taxon>Opuntia</taxon>
    </lineage>
</organism>
<feature type="region of interest" description="Disordered" evidence="1">
    <location>
        <begin position="54"/>
        <end position="99"/>
    </location>
</feature>
<dbReference type="AlphaFoldDB" id="A0A7C9EG85"/>
<evidence type="ECO:0000259" key="2">
    <source>
        <dbReference type="PROSITE" id="PS50020"/>
    </source>
</evidence>
<protein>
    <submittedName>
        <fullName evidence="3">RNA helicase</fullName>
        <ecNumber evidence="3">3.6.4.13</ecNumber>
    </submittedName>
</protein>
<evidence type="ECO:0000313" key="3">
    <source>
        <dbReference type="EMBL" id="MBA4668961.1"/>
    </source>
</evidence>
<feature type="domain" description="WW" evidence="2">
    <location>
        <begin position="17"/>
        <end position="51"/>
    </location>
</feature>
<dbReference type="CDD" id="cd00201">
    <property type="entry name" value="WW"/>
    <property type="match status" value="1"/>
</dbReference>
<reference evidence="3" key="1">
    <citation type="journal article" date="2013" name="J. Plant Res.">
        <title>Effect of fungi and light on seed germination of three Opuntia species from semiarid lands of central Mexico.</title>
        <authorList>
            <person name="Delgado-Sanchez P."/>
            <person name="Jimenez-Bremont J.F."/>
            <person name="Guerrero-Gonzalez Mde L."/>
            <person name="Flores J."/>
        </authorList>
    </citation>
    <scope>NUCLEOTIDE SEQUENCE</scope>
    <source>
        <tissue evidence="3">Cladode</tissue>
    </source>
</reference>
<proteinExistence type="predicted"/>
<keyword evidence="3" id="KW-0378">Hydrolase</keyword>
<dbReference type="SMART" id="SM00456">
    <property type="entry name" value="WW"/>
    <property type="match status" value="1"/>
</dbReference>
<accession>A0A7C9EG85</accession>
<feature type="region of interest" description="Disordered" evidence="1">
    <location>
        <begin position="1"/>
        <end position="24"/>
    </location>
</feature>
<dbReference type="GO" id="GO:0016787">
    <property type="term" value="F:hydrolase activity"/>
    <property type="evidence" value="ECO:0007669"/>
    <property type="project" value="UniProtKB-KW"/>
</dbReference>
<name>A0A7C9EG85_OPUST</name>
<reference evidence="3" key="2">
    <citation type="submission" date="2020-07" db="EMBL/GenBank/DDBJ databases">
        <authorList>
            <person name="Vera ALvarez R."/>
            <person name="Arias-Moreno D.M."/>
            <person name="Jimenez-Jacinto V."/>
            <person name="Jimenez-Bremont J.F."/>
            <person name="Swaminathan K."/>
            <person name="Moose S.P."/>
            <person name="Guerrero-Gonzalez M.L."/>
            <person name="Marino-Ramirez L."/>
            <person name="Landsman D."/>
            <person name="Rodriguez-Kessler M."/>
            <person name="Delgado-Sanchez P."/>
        </authorList>
    </citation>
    <scope>NUCLEOTIDE SEQUENCE</scope>
    <source>
        <tissue evidence="3">Cladode</tissue>
    </source>
</reference>
<dbReference type="SUPFAM" id="SSF51045">
    <property type="entry name" value="WW domain"/>
    <property type="match status" value="1"/>
</dbReference>
<keyword evidence="3" id="KW-0347">Helicase</keyword>
<evidence type="ECO:0000256" key="1">
    <source>
        <dbReference type="SAM" id="MobiDB-lite"/>
    </source>
</evidence>
<dbReference type="EC" id="3.6.4.13" evidence="3"/>
<feature type="compositionally biased region" description="Low complexity" evidence="1">
    <location>
        <begin position="54"/>
        <end position="79"/>
    </location>
</feature>
<sequence>MATATASHQPRFAPEDPTLPKPWKGLVDGKTGYLYFWNPETNVTQYERPVASSHANSVSSRSSSGYVSSSVQVQQSSHGQHGDAGYGNGDADKYSNGERSTQVGKHADCLHEAVTAGYTAGHGCLEVGNTGLSPESYRRKHEISVSGGSVPPPFSTFEATGFPDEILKEMRYLLQGGANVVRCAALCWRAL</sequence>
<dbReference type="EMBL" id="GISG01241929">
    <property type="protein sequence ID" value="MBA4668961.1"/>
    <property type="molecule type" value="Transcribed_RNA"/>
</dbReference>